<proteinExistence type="predicted"/>
<feature type="signal peptide" evidence="1">
    <location>
        <begin position="1"/>
        <end position="20"/>
    </location>
</feature>
<keyword evidence="3" id="KW-1185">Reference proteome</keyword>
<gene>
    <name evidence="2" type="ORF">KE626_24095</name>
</gene>
<sequence>MKCKLLILFALLTCSTNVLTAQADKWTGVWRTTAKPYAAGSTITMELNIGEPLQGMLYPATILLKYGAFTGRYELLLARKTDGQLGIGRNKYPLQETPYKLGIWMWYLNGTLDYQDGKISLHRMWIDKFDIWMHGLYSEDEIFVSSKVELRDFLYRKNMTLTKTGNAPLADSSVQRILYPEKNKVYFGIYHSIVSKDSLLAMNIADQDQYDKDTVTLLHNKKAIFTREQINDHNRSFSERLDTGKNIFIFFADNYGGLPPNTGLLRTTIDGKVHDFDFSERANAYATFLVADIYHAPATGRDTISHNVTNASDTMTSNVIKRETVPVATIPVNTADIVLELRDTKVQDGDSISLSLNGQWVARGFPVKTVVQEIRIHLQPGENILLFTADNLGAIPPNTAELRIRYGRKTRTFNLSTDMRRNNEIKLLLE</sequence>
<accession>A0ABS5J5T4</accession>
<evidence type="ECO:0000313" key="2">
    <source>
        <dbReference type="EMBL" id="MBS0030430.1"/>
    </source>
</evidence>
<evidence type="ECO:0000313" key="3">
    <source>
        <dbReference type="Proteomes" id="UP000676386"/>
    </source>
</evidence>
<keyword evidence="1" id="KW-0732">Signal</keyword>
<name>A0ABS5J5T4_9BACT</name>
<dbReference type="EMBL" id="JAGTXB010000014">
    <property type="protein sequence ID" value="MBS0030430.1"/>
    <property type="molecule type" value="Genomic_DNA"/>
</dbReference>
<dbReference type="Proteomes" id="UP000676386">
    <property type="component" value="Unassembled WGS sequence"/>
</dbReference>
<protein>
    <submittedName>
        <fullName evidence="2">Uncharacterized protein</fullName>
    </submittedName>
</protein>
<dbReference type="RefSeq" id="WP_211975569.1">
    <property type="nucleotide sequence ID" value="NZ_CBFHAM010000008.1"/>
</dbReference>
<comment type="caution">
    <text evidence="2">The sequence shown here is derived from an EMBL/GenBank/DDBJ whole genome shotgun (WGS) entry which is preliminary data.</text>
</comment>
<reference evidence="2 3" key="1">
    <citation type="submission" date="2021-04" db="EMBL/GenBank/DDBJ databases">
        <title>Chitinophaga sp. nov., isolated from the rhizosphere soil.</title>
        <authorList>
            <person name="He S."/>
        </authorList>
    </citation>
    <scope>NUCLEOTIDE SEQUENCE [LARGE SCALE GENOMIC DNA]</scope>
    <source>
        <strain evidence="2 3">2R12</strain>
    </source>
</reference>
<organism evidence="2 3">
    <name type="scientific">Chitinophaga hostae</name>
    <dbReference type="NCBI Taxonomy" id="2831022"/>
    <lineage>
        <taxon>Bacteria</taxon>
        <taxon>Pseudomonadati</taxon>
        <taxon>Bacteroidota</taxon>
        <taxon>Chitinophagia</taxon>
        <taxon>Chitinophagales</taxon>
        <taxon>Chitinophagaceae</taxon>
        <taxon>Chitinophaga</taxon>
    </lineage>
</organism>
<feature type="chain" id="PRO_5047133324" evidence="1">
    <location>
        <begin position="21"/>
        <end position="430"/>
    </location>
</feature>
<evidence type="ECO:0000256" key="1">
    <source>
        <dbReference type="SAM" id="SignalP"/>
    </source>
</evidence>